<dbReference type="Proteomes" id="UP000077667">
    <property type="component" value="Chromosome"/>
</dbReference>
<dbReference type="KEGG" id="nia:A8C56_21235"/>
<keyword evidence="2" id="KW-0680">Restriction system</keyword>
<evidence type="ECO:0000313" key="6">
    <source>
        <dbReference type="Proteomes" id="UP000077667"/>
    </source>
</evidence>
<dbReference type="REBASE" id="153772">
    <property type="entry name" value="S.Nsp26ORF21230P"/>
</dbReference>
<dbReference type="OrthoDB" id="667970at2"/>
<dbReference type="InterPro" id="IPR044946">
    <property type="entry name" value="Restrct_endonuc_typeI_TRD_sf"/>
</dbReference>
<dbReference type="Gene3D" id="1.10.287.1120">
    <property type="entry name" value="Bipartite methylase S protein"/>
    <property type="match status" value="1"/>
</dbReference>
<name>A0A1A9I671_9BACT</name>
<protein>
    <recommendedName>
        <fullName evidence="4">Type I restriction modification DNA specificity domain-containing protein</fullName>
    </recommendedName>
</protein>
<dbReference type="Gene3D" id="3.90.220.20">
    <property type="entry name" value="DNA methylase specificity domains"/>
    <property type="match status" value="2"/>
</dbReference>
<evidence type="ECO:0000259" key="4">
    <source>
        <dbReference type="Pfam" id="PF01420"/>
    </source>
</evidence>
<comment type="similarity">
    <text evidence="1">Belongs to the type-I restriction system S methylase family.</text>
</comment>
<keyword evidence="3" id="KW-0238">DNA-binding</keyword>
<sequence>MEIGKGYKATEIGIIPNDWNIKEIGSIAIIKTGAKNTQDKIDNGVYPFFVRSQIVERINSYSFDGEAVLTAGDGVGTGKVFHYINGKFDYHQRVYCIRGFDNTVNGYYFFIYFSNNFYSRIMQMTAKSSVDSVRMEMIAKMKIPLPSLEEQSAIAISLRNADSLIRSLEKLITKKRNVRQGILHQLMQPKKEWEVKNLSEIAIVRDGTHQTPKYVESGIPFYSVENVTNNDFTNTKFISPVEHALLTRSFRIEKGDILMTRIGSIGDFKLIDWDVNASFYVSLALLKVKRGVSASFLCHYSKTDEFKKEIEWNSLQFAIPKKINLGQISMIKVQLPPLGEQIRITNILTDIDTEIAALDAKLEKYRQIKQGIMQQLLTGKIRLI</sequence>
<dbReference type="RefSeq" id="WP_067760496.1">
    <property type="nucleotide sequence ID" value="NZ_CP015772.1"/>
</dbReference>
<dbReference type="Pfam" id="PF01420">
    <property type="entry name" value="Methylase_S"/>
    <property type="match status" value="2"/>
</dbReference>
<dbReference type="InterPro" id="IPR000055">
    <property type="entry name" value="Restrct_endonuc_typeI_TRD"/>
</dbReference>
<keyword evidence="6" id="KW-1185">Reference proteome</keyword>
<evidence type="ECO:0000313" key="5">
    <source>
        <dbReference type="EMBL" id="ANH83168.1"/>
    </source>
</evidence>
<feature type="domain" description="Type I restriction modification DNA specificity" evidence="4">
    <location>
        <begin position="16"/>
        <end position="171"/>
    </location>
</feature>
<dbReference type="CDD" id="cd17246">
    <property type="entry name" value="RMtype1_S_SonII-TRD2-CR2_like"/>
    <property type="match status" value="1"/>
</dbReference>
<proteinExistence type="inferred from homology"/>
<dbReference type="STRING" id="1176587.A8C56_21235"/>
<dbReference type="AlphaFoldDB" id="A0A1A9I671"/>
<dbReference type="PANTHER" id="PTHR30408">
    <property type="entry name" value="TYPE-1 RESTRICTION ENZYME ECOKI SPECIFICITY PROTEIN"/>
    <property type="match status" value="1"/>
</dbReference>
<reference evidence="5 6" key="1">
    <citation type="submission" date="2016-05" db="EMBL/GenBank/DDBJ databases">
        <title>Niabella ginsenosidivorans BS26 whole genome sequencing.</title>
        <authorList>
            <person name="Im W.T."/>
            <person name="Siddiqi M.Z."/>
        </authorList>
    </citation>
    <scope>NUCLEOTIDE SEQUENCE [LARGE SCALE GENOMIC DNA]</scope>
    <source>
        <strain evidence="5 6">BS26</strain>
    </source>
</reference>
<accession>A0A1A9I671</accession>
<evidence type="ECO:0000256" key="2">
    <source>
        <dbReference type="ARBA" id="ARBA00022747"/>
    </source>
</evidence>
<gene>
    <name evidence="5" type="ORF">A8C56_21235</name>
</gene>
<dbReference type="GO" id="GO:0009307">
    <property type="term" value="P:DNA restriction-modification system"/>
    <property type="evidence" value="ECO:0007669"/>
    <property type="project" value="UniProtKB-KW"/>
</dbReference>
<dbReference type="SUPFAM" id="SSF116734">
    <property type="entry name" value="DNA methylase specificity domain"/>
    <property type="match status" value="2"/>
</dbReference>
<feature type="domain" description="Type I restriction modification DNA specificity" evidence="4">
    <location>
        <begin position="191"/>
        <end position="357"/>
    </location>
</feature>
<dbReference type="InterPro" id="IPR052021">
    <property type="entry name" value="Type-I_RS_S_subunit"/>
</dbReference>
<organism evidence="5 6">
    <name type="scientific">Niabella ginsenosidivorans</name>
    <dbReference type="NCBI Taxonomy" id="1176587"/>
    <lineage>
        <taxon>Bacteria</taxon>
        <taxon>Pseudomonadati</taxon>
        <taxon>Bacteroidota</taxon>
        <taxon>Chitinophagia</taxon>
        <taxon>Chitinophagales</taxon>
        <taxon>Chitinophagaceae</taxon>
        <taxon>Niabella</taxon>
    </lineage>
</organism>
<evidence type="ECO:0000256" key="1">
    <source>
        <dbReference type="ARBA" id="ARBA00010923"/>
    </source>
</evidence>
<dbReference type="GO" id="GO:0003677">
    <property type="term" value="F:DNA binding"/>
    <property type="evidence" value="ECO:0007669"/>
    <property type="project" value="UniProtKB-KW"/>
</dbReference>
<evidence type="ECO:0000256" key="3">
    <source>
        <dbReference type="ARBA" id="ARBA00023125"/>
    </source>
</evidence>
<dbReference type="PANTHER" id="PTHR30408:SF12">
    <property type="entry name" value="TYPE I RESTRICTION ENZYME MJAVIII SPECIFICITY SUBUNIT"/>
    <property type="match status" value="1"/>
</dbReference>
<dbReference type="EMBL" id="CP015772">
    <property type="protein sequence ID" value="ANH83168.1"/>
    <property type="molecule type" value="Genomic_DNA"/>
</dbReference>